<dbReference type="InterPro" id="IPR037171">
    <property type="entry name" value="NagB/RpiA_transferase-like"/>
</dbReference>
<dbReference type="Proteomes" id="UP000199309">
    <property type="component" value="Unassembled WGS sequence"/>
</dbReference>
<name>A0A1H0BBI5_9FIRM</name>
<dbReference type="AlphaFoldDB" id="A0A1H0BBI5"/>
<dbReference type="InterPro" id="IPR004165">
    <property type="entry name" value="CoA_trans_fam_I"/>
</dbReference>
<protein>
    <submittedName>
        <fullName evidence="2">Acetate CoA/acetoacetate CoA-transferase alpha subunit</fullName>
    </submittedName>
</protein>
<keyword evidence="3" id="KW-1185">Reference proteome</keyword>
<proteinExistence type="predicted"/>
<reference evidence="2 3" key="1">
    <citation type="submission" date="2016-10" db="EMBL/GenBank/DDBJ databases">
        <authorList>
            <person name="de Groot N.N."/>
        </authorList>
    </citation>
    <scope>NUCLEOTIDE SEQUENCE [LARGE SCALE GENOMIC DNA]</scope>
    <source>
        <strain evidence="2 3">DSM 16981</strain>
    </source>
</reference>
<evidence type="ECO:0000256" key="1">
    <source>
        <dbReference type="ARBA" id="ARBA00022679"/>
    </source>
</evidence>
<organism evidence="2 3">
    <name type="scientific">Megasphaera paucivorans</name>
    <dbReference type="NCBI Taxonomy" id="349095"/>
    <lineage>
        <taxon>Bacteria</taxon>
        <taxon>Bacillati</taxon>
        <taxon>Bacillota</taxon>
        <taxon>Negativicutes</taxon>
        <taxon>Veillonellales</taxon>
        <taxon>Veillonellaceae</taxon>
        <taxon>Megasphaera</taxon>
    </lineage>
</organism>
<dbReference type="SMART" id="SM00882">
    <property type="entry name" value="CoA_trans"/>
    <property type="match status" value="1"/>
</dbReference>
<dbReference type="GO" id="GO:0008410">
    <property type="term" value="F:CoA-transferase activity"/>
    <property type="evidence" value="ECO:0007669"/>
    <property type="project" value="InterPro"/>
</dbReference>
<dbReference type="SUPFAM" id="SSF100950">
    <property type="entry name" value="NagB/RpiA/CoA transferase-like"/>
    <property type="match status" value="1"/>
</dbReference>
<sequence>MLSKVVSKEEALSKIHDGQTIMFGDWHGEFAPDEIIDGMIEKGVKDIAAIAVSAGMPDQGVGKLIVEKRIKSLITTHIGLNPVAGEQMLAGELEIEFSPQGTWAERVRCGGAGLGGCLTPTGVGTEMEKGKQKLTINGKEYLLELPLHADIALVKATKADTAGNISFRMNSRATNSTIAYAADFVIVEVEDVVDVGELGPEEIDVPAPIVDMIYVKTGEKKPLCPMWQRAKAKAEAKAKAKTEGGKK</sequence>
<dbReference type="InterPro" id="IPR012792">
    <property type="entry name" value="3-oxoacid_CoA-transf_A"/>
</dbReference>
<dbReference type="PANTHER" id="PTHR13707:SF60">
    <property type="entry name" value="ACETATE COA-TRANSFERASE SUBUNIT ALPHA"/>
    <property type="match status" value="1"/>
</dbReference>
<dbReference type="OrthoDB" id="9777193at2"/>
<dbReference type="Gene3D" id="3.40.1080.10">
    <property type="entry name" value="Glutaconate Coenzyme A-transferase"/>
    <property type="match status" value="1"/>
</dbReference>
<gene>
    <name evidence="2" type="ORF">SAMN05660299_02709</name>
</gene>
<evidence type="ECO:0000313" key="3">
    <source>
        <dbReference type="Proteomes" id="UP000199309"/>
    </source>
</evidence>
<accession>A0A1H0BBI5</accession>
<evidence type="ECO:0000313" key="2">
    <source>
        <dbReference type="EMBL" id="SDN43002.1"/>
    </source>
</evidence>
<dbReference type="RefSeq" id="WP_091652981.1">
    <property type="nucleotide sequence ID" value="NZ_FNHQ01000048.1"/>
</dbReference>
<dbReference type="EMBL" id="FNHQ01000048">
    <property type="protein sequence ID" value="SDN43002.1"/>
    <property type="molecule type" value="Genomic_DNA"/>
</dbReference>
<keyword evidence="1 2" id="KW-0808">Transferase</keyword>
<dbReference type="Pfam" id="PF01144">
    <property type="entry name" value="CoA_trans"/>
    <property type="match status" value="1"/>
</dbReference>
<dbReference type="NCBIfam" id="TIGR02429">
    <property type="entry name" value="pcaI_scoA_fam"/>
    <property type="match status" value="1"/>
</dbReference>
<dbReference type="PANTHER" id="PTHR13707">
    <property type="entry name" value="KETOACID-COENZYME A TRANSFERASE"/>
    <property type="match status" value="1"/>
</dbReference>
<dbReference type="STRING" id="349095.SAMN05660299_02709"/>